<evidence type="ECO:0000313" key="4">
    <source>
        <dbReference type="Proteomes" id="UP000187172"/>
    </source>
</evidence>
<dbReference type="SUPFAM" id="SSF160904">
    <property type="entry name" value="Jann2411-like"/>
    <property type="match status" value="1"/>
</dbReference>
<name>A0A1R1ECG0_9BACL</name>
<dbReference type="InterPro" id="IPR010852">
    <property type="entry name" value="ABATE"/>
</dbReference>
<dbReference type="PANTHER" id="PTHR35525:SF3">
    <property type="entry name" value="BLL6575 PROTEIN"/>
    <property type="match status" value="1"/>
</dbReference>
<gene>
    <name evidence="3" type="ORF">BK138_28785</name>
</gene>
<proteinExistence type="predicted"/>
<evidence type="ECO:0000313" key="3">
    <source>
        <dbReference type="EMBL" id="OMF49494.1"/>
    </source>
</evidence>
<comment type="caution">
    <text evidence="3">The sequence shown here is derived from an EMBL/GenBank/DDBJ whole genome shotgun (WGS) entry which is preliminary data.</text>
</comment>
<protein>
    <recommendedName>
        <fullName evidence="2">Zinc finger CGNR domain-containing protein</fullName>
    </recommendedName>
</protein>
<reference evidence="3 4" key="1">
    <citation type="submission" date="2016-11" db="EMBL/GenBank/DDBJ databases">
        <title>Paenibacillus species isolates.</title>
        <authorList>
            <person name="Beno S.M."/>
        </authorList>
    </citation>
    <scope>NUCLEOTIDE SEQUENCE [LARGE SCALE GENOMIC DNA]</scope>
    <source>
        <strain evidence="3 4">FSL R5-0378</strain>
    </source>
</reference>
<feature type="compositionally biased region" description="Basic and acidic residues" evidence="1">
    <location>
        <begin position="180"/>
        <end position="199"/>
    </location>
</feature>
<sequence length="199" mass="23322">MLWDDFLNSDWHDWRGSGKSEDRLDRPGWLRAWLQEQQLPLLDEPKPHELQQLKELRSLIHGMVTSIVEGVSLDAEAIGRLNAVMSAGPVIRELRYREDSLSTGNKPVRWDWQQVMSEIAASFAETIANGEPARIRICDNPDCLWVYYDDTRNRSKRYCDDKMCGNLMKVRRFRARKKATQHDHGHDHDHDHDHDHNQT</sequence>
<organism evidence="3 4">
    <name type="scientific">Paenibacillus rhizosphaerae</name>
    <dbReference type="NCBI Taxonomy" id="297318"/>
    <lineage>
        <taxon>Bacteria</taxon>
        <taxon>Bacillati</taxon>
        <taxon>Bacillota</taxon>
        <taxon>Bacilli</taxon>
        <taxon>Bacillales</taxon>
        <taxon>Paenibacillaceae</taxon>
        <taxon>Paenibacillus</taxon>
    </lineage>
</organism>
<dbReference type="Proteomes" id="UP000187172">
    <property type="component" value="Unassembled WGS sequence"/>
</dbReference>
<dbReference type="Gene3D" id="1.10.3300.10">
    <property type="entry name" value="Jann2411-like domain"/>
    <property type="match status" value="1"/>
</dbReference>
<dbReference type="AlphaFoldDB" id="A0A1R1ECG0"/>
<accession>A0A1R1ECG0</accession>
<evidence type="ECO:0000256" key="1">
    <source>
        <dbReference type="SAM" id="MobiDB-lite"/>
    </source>
</evidence>
<dbReference type="RefSeq" id="WP_076174832.1">
    <property type="nucleotide sequence ID" value="NZ_MRTP01000013.1"/>
</dbReference>
<keyword evidence="4" id="KW-1185">Reference proteome</keyword>
<dbReference type="InterPro" id="IPR023286">
    <property type="entry name" value="ABATE_dom_sf"/>
</dbReference>
<dbReference type="Pfam" id="PF11706">
    <property type="entry name" value="zf-CGNR"/>
    <property type="match status" value="1"/>
</dbReference>
<feature type="region of interest" description="Disordered" evidence="1">
    <location>
        <begin position="175"/>
        <end position="199"/>
    </location>
</feature>
<evidence type="ECO:0000259" key="2">
    <source>
        <dbReference type="Pfam" id="PF11706"/>
    </source>
</evidence>
<dbReference type="InterPro" id="IPR021005">
    <property type="entry name" value="Znf_CGNR"/>
</dbReference>
<dbReference type="EMBL" id="MRTP01000013">
    <property type="protein sequence ID" value="OMF49494.1"/>
    <property type="molecule type" value="Genomic_DNA"/>
</dbReference>
<feature type="domain" description="Zinc finger CGNR" evidence="2">
    <location>
        <begin position="134"/>
        <end position="177"/>
    </location>
</feature>
<dbReference type="Pfam" id="PF07336">
    <property type="entry name" value="ABATE"/>
    <property type="match status" value="1"/>
</dbReference>
<dbReference type="PANTHER" id="PTHR35525">
    <property type="entry name" value="BLL6575 PROTEIN"/>
    <property type="match status" value="1"/>
</dbReference>
<dbReference type="STRING" id="297318.BK138_28785"/>